<dbReference type="EMBL" id="LTAN01000010">
    <property type="protein sequence ID" value="OBR02224.1"/>
    <property type="molecule type" value="Genomic_DNA"/>
</dbReference>
<dbReference type="GeneID" id="28872531"/>
<sequence length="123" mass="13336">MTEVATPKAKQPADSDTGCYADAKGDGNKDLVCSHENALRRQRQRPQTTSHKGDNLECPELCAQMDKSEAGKTGKGWQFLKTTPVPTAPALVSLHEACVTEKAKKGQPKADVSCYRSSHHTKV</sequence>
<protein>
    <submittedName>
        <fullName evidence="2">Uncharacterized protein</fullName>
    </submittedName>
</protein>
<organism evidence="2 3">
    <name type="scientific">Colletotrichum higginsianum (strain IMI 349063)</name>
    <name type="common">Crucifer anthracnose fungus</name>
    <dbReference type="NCBI Taxonomy" id="759273"/>
    <lineage>
        <taxon>Eukaryota</taxon>
        <taxon>Fungi</taxon>
        <taxon>Dikarya</taxon>
        <taxon>Ascomycota</taxon>
        <taxon>Pezizomycotina</taxon>
        <taxon>Sordariomycetes</taxon>
        <taxon>Hypocreomycetidae</taxon>
        <taxon>Glomerellales</taxon>
        <taxon>Glomerellaceae</taxon>
        <taxon>Colletotrichum</taxon>
        <taxon>Colletotrichum destructivum species complex</taxon>
    </lineage>
</organism>
<reference evidence="3" key="1">
    <citation type="journal article" date="2017" name="BMC Genomics">
        <title>Gapless genome assembly of Colletotrichum higginsianum reveals chromosome structure and association of transposable elements with secondary metabolite gene clusters.</title>
        <authorList>
            <person name="Dallery J.-F."/>
            <person name="Lapalu N."/>
            <person name="Zampounis A."/>
            <person name="Pigne S."/>
            <person name="Luyten I."/>
            <person name="Amselem J."/>
            <person name="Wittenberg A.H.J."/>
            <person name="Zhou S."/>
            <person name="de Queiroz M.V."/>
            <person name="Robin G.P."/>
            <person name="Auger A."/>
            <person name="Hainaut M."/>
            <person name="Henrissat B."/>
            <person name="Kim K.-T."/>
            <person name="Lee Y.-H."/>
            <person name="Lespinet O."/>
            <person name="Schwartz D.C."/>
            <person name="Thon M.R."/>
            <person name="O'Connell R.J."/>
        </authorList>
    </citation>
    <scope>NUCLEOTIDE SEQUENCE [LARGE SCALE GENOMIC DNA]</scope>
    <source>
        <strain evidence="3">IMI 349063</strain>
    </source>
</reference>
<dbReference type="RefSeq" id="XP_018150742.1">
    <property type="nucleotide sequence ID" value="XM_018308424.1"/>
</dbReference>
<proteinExistence type="predicted"/>
<evidence type="ECO:0000256" key="1">
    <source>
        <dbReference type="SAM" id="MobiDB-lite"/>
    </source>
</evidence>
<feature type="region of interest" description="Disordered" evidence="1">
    <location>
        <begin position="102"/>
        <end position="123"/>
    </location>
</feature>
<name>A0A1B7XR79_COLHI</name>
<comment type="caution">
    <text evidence="2">The sequence shown here is derived from an EMBL/GenBank/DDBJ whole genome shotgun (WGS) entry which is preliminary data.</text>
</comment>
<gene>
    <name evidence="2" type="ORF">CH63R_13450</name>
</gene>
<keyword evidence="3" id="KW-1185">Reference proteome</keyword>
<dbReference type="VEuPathDB" id="FungiDB:CH63R_13450"/>
<dbReference type="KEGG" id="chig:CH63R_13450"/>
<feature type="region of interest" description="Disordered" evidence="1">
    <location>
        <begin position="1"/>
        <end position="30"/>
    </location>
</feature>
<dbReference type="AlphaFoldDB" id="A0A1B7XR79"/>
<evidence type="ECO:0000313" key="2">
    <source>
        <dbReference type="EMBL" id="OBR02224.1"/>
    </source>
</evidence>
<accession>A0A1B7XR79</accession>
<dbReference type="Proteomes" id="UP000092177">
    <property type="component" value="Chromosome 10"/>
</dbReference>
<evidence type="ECO:0000313" key="3">
    <source>
        <dbReference type="Proteomes" id="UP000092177"/>
    </source>
</evidence>